<dbReference type="InterPro" id="IPR001930">
    <property type="entry name" value="Peptidase_M1"/>
</dbReference>
<keyword evidence="13" id="KW-0325">Glycoprotein</keyword>
<feature type="binding site" evidence="16">
    <location>
        <position position="352"/>
    </location>
    <ligand>
        <name>Zn(2+)</name>
        <dbReference type="ChEBI" id="CHEBI:29105"/>
        <note>catalytic</note>
    </ligand>
</feature>
<dbReference type="AlphaFoldDB" id="D9J2F3"/>
<dbReference type="InterPro" id="IPR042097">
    <property type="entry name" value="Aminopeptidase_N-like_N_sf"/>
</dbReference>
<evidence type="ECO:0000259" key="21">
    <source>
        <dbReference type="Pfam" id="PF11838"/>
    </source>
</evidence>
<evidence type="ECO:0000256" key="12">
    <source>
        <dbReference type="ARBA" id="ARBA00023157"/>
    </source>
</evidence>
<dbReference type="GO" id="GO:0005737">
    <property type="term" value="C:cytoplasm"/>
    <property type="evidence" value="ECO:0007669"/>
    <property type="project" value="TreeGrafter"/>
</dbReference>
<evidence type="ECO:0000259" key="20">
    <source>
        <dbReference type="Pfam" id="PF01433"/>
    </source>
</evidence>
<gene>
    <name evidence="23" type="primary">APN1</name>
</gene>
<evidence type="ECO:0000256" key="19">
    <source>
        <dbReference type="SAM" id="SignalP"/>
    </source>
</evidence>
<dbReference type="Pfam" id="PF17900">
    <property type="entry name" value="Peptidase_M1_N"/>
    <property type="match status" value="1"/>
</dbReference>
<evidence type="ECO:0000256" key="18">
    <source>
        <dbReference type="RuleBase" id="RU364040"/>
    </source>
</evidence>
<dbReference type="GO" id="GO:0042277">
    <property type="term" value="F:peptide binding"/>
    <property type="evidence" value="ECO:0007669"/>
    <property type="project" value="TreeGrafter"/>
</dbReference>
<dbReference type="PANTHER" id="PTHR11533">
    <property type="entry name" value="PROTEASE M1 ZINC METALLOPROTEASE"/>
    <property type="match status" value="1"/>
</dbReference>
<evidence type="ECO:0000256" key="11">
    <source>
        <dbReference type="ARBA" id="ARBA00023136"/>
    </source>
</evidence>
<dbReference type="EMBL" id="HM347434">
    <property type="protein sequence ID" value="ADK11707.1"/>
    <property type="molecule type" value="mRNA"/>
</dbReference>
<dbReference type="InterPro" id="IPR027268">
    <property type="entry name" value="Peptidase_M4/M1_CTD_sf"/>
</dbReference>
<dbReference type="GO" id="GO:0098552">
    <property type="term" value="C:side of membrane"/>
    <property type="evidence" value="ECO:0007669"/>
    <property type="project" value="UniProtKB-KW"/>
</dbReference>
<evidence type="ECO:0000256" key="10">
    <source>
        <dbReference type="ARBA" id="ARBA00023049"/>
    </source>
</evidence>
<evidence type="ECO:0000256" key="7">
    <source>
        <dbReference type="ARBA" id="ARBA00022723"/>
    </source>
</evidence>
<feature type="binding site" evidence="16">
    <location>
        <position position="348"/>
    </location>
    <ligand>
        <name>Zn(2+)</name>
        <dbReference type="ChEBI" id="CHEBI:29105"/>
        <note>catalytic</note>
    </ligand>
</feature>
<evidence type="ECO:0000256" key="4">
    <source>
        <dbReference type="ARBA" id="ARBA00022475"/>
    </source>
</evidence>
<feature type="domain" description="Peptidase M1 membrane alanine aminopeptidase" evidence="20">
    <location>
        <begin position="275"/>
        <end position="500"/>
    </location>
</feature>
<comment type="cofactor">
    <cofactor evidence="16 18">
        <name>Zn(2+)</name>
        <dbReference type="ChEBI" id="CHEBI:29105"/>
    </cofactor>
    <text evidence="16 18">Binds 1 zinc ion per subunit.</text>
</comment>
<protein>
    <recommendedName>
        <fullName evidence="18">Aminopeptidase</fullName>
        <ecNumber evidence="18">3.4.11.-</ecNumber>
    </recommendedName>
</protein>
<evidence type="ECO:0000256" key="5">
    <source>
        <dbReference type="ARBA" id="ARBA00022622"/>
    </source>
</evidence>
<keyword evidence="6 18" id="KW-0645">Protease</keyword>
<dbReference type="SUPFAM" id="SSF63737">
    <property type="entry name" value="Leukotriene A4 hydrolase N-terminal domain"/>
    <property type="match status" value="1"/>
</dbReference>
<sequence length="956" mass="107496">MQGRTMASFPSLVILLAIATRVHLQTPAATTANHRLPPNLKPFLYTIELTVPATAFTPTDDRFQGVVDIEFSVENSATEIVLHANRQYLDILSVFFKESSADTSSDDVTAATAYDSVTDFMTIADQELRAGINYTLTITFNGTLSTTEMAGFYKSSYREESTDTTKYLATTQFQPTSARRAFPCFDEPAFKAEFIIKMKFPTGMNILANMEETNRVTIEDGDLQLVEFEKTPTMSTYLIAFVISEFDCSAEATKIGNVDHRICSRIEATATRKWAEEIGPKILASLNEYTQIPYNLSMNKLDQVAIPDFSAGAMENWGLVTYREAYLLWDPVESSNRYKQYVATTIAHELAHQWFGNLVTTKWWSELFLNEGFANFFEYFTTHDVFPEWELDKQYVIEVVQSALRFDVLEGIAALQSDVSSASEASAKFNTISYHKGGSVFRMIEHVMGSTNFRSGLQKYLKANEFSNTVPEILWEHLNNEINASYSNLPASLERVVDSWIKKSGFPLIKATLNGSTVSLTQSRFLLSGIDEATSDWYVPVTFTLSSDEDKFASTSPRLWLEGAPAEITLPDGDDAWVLLNNHATGFYRVNYDGELRQRIGRLLKSVDFGGIPEVNRAQIVDDLFNLARTNRVRYSEVFEMIQFLADDLSYFSWTPAFYGFSFLLERVGRESELGRAISNHLLSLMTNLYASTPIAVLNENDQIYTLKQALTQSMACALDHPLCIAEANVLYSAYRITRIRPNKNLRDTIYCSALRHSSDSSDWDFLWGEYSKATIANEQTTILNSLGCSTNATLLERYLHMTLNETSGIRSQDRDSVFKSVVGKSTIGIDVAARFLMDNYEQIIEKYQSLNSFTGLLLSLANKFTTQEEIDTLKNFMERANLSSEYSTVANSVVATAEANLRWMERFETDLRNHYGISTTDSTPPNGGTSLSVSQNDIVVLMVTITLSLAGYSFN</sequence>
<evidence type="ECO:0000256" key="17">
    <source>
        <dbReference type="PIRSR" id="PIRSR634016-4"/>
    </source>
</evidence>
<evidence type="ECO:0000256" key="6">
    <source>
        <dbReference type="ARBA" id="ARBA00022670"/>
    </source>
</evidence>
<evidence type="ECO:0000256" key="14">
    <source>
        <dbReference type="ARBA" id="ARBA00023288"/>
    </source>
</evidence>
<dbReference type="EC" id="3.4.11.-" evidence="18"/>
<feature type="domain" description="Aminopeptidase N-like N-terminal" evidence="22">
    <location>
        <begin position="45"/>
        <end position="238"/>
    </location>
</feature>
<evidence type="ECO:0000259" key="22">
    <source>
        <dbReference type="Pfam" id="PF17900"/>
    </source>
</evidence>
<dbReference type="FunFam" id="1.25.50.20:FF:000001">
    <property type="entry name" value="Aminopeptidase"/>
    <property type="match status" value="1"/>
</dbReference>
<dbReference type="InterPro" id="IPR045357">
    <property type="entry name" value="Aminopeptidase_N-like_N"/>
</dbReference>
<evidence type="ECO:0000256" key="3">
    <source>
        <dbReference type="ARBA" id="ARBA00022438"/>
    </source>
</evidence>
<dbReference type="Gene3D" id="1.10.390.10">
    <property type="entry name" value="Neutral Protease Domain 2"/>
    <property type="match status" value="1"/>
</dbReference>
<dbReference type="GO" id="GO:0005886">
    <property type="term" value="C:plasma membrane"/>
    <property type="evidence" value="ECO:0007669"/>
    <property type="project" value="UniProtKB-SubCell"/>
</dbReference>
<dbReference type="GO" id="GO:0005615">
    <property type="term" value="C:extracellular space"/>
    <property type="evidence" value="ECO:0007669"/>
    <property type="project" value="TreeGrafter"/>
</dbReference>
<reference evidence="23" key="1">
    <citation type="submission" date="2010-05" db="EMBL/GenBank/DDBJ databases">
        <title>Identification of GPI-anchored aminopeptidases N from Coleoptera.</title>
        <authorList>
            <person name="Pauchet Y."/>
        </authorList>
    </citation>
    <scope>NUCLEOTIDE SEQUENCE</scope>
    <source>
        <tissue evidence="23">Midgut</tissue>
    </source>
</reference>
<dbReference type="Gene3D" id="2.60.40.1910">
    <property type="match status" value="1"/>
</dbReference>
<evidence type="ECO:0000256" key="13">
    <source>
        <dbReference type="ARBA" id="ARBA00023180"/>
    </source>
</evidence>
<comment type="subcellular location">
    <subcellularLocation>
        <location evidence="1">Cell membrane</location>
        <topology evidence="1">Lipid-anchor</topology>
        <topology evidence="1">GPI-anchor</topology>
    </subcellularLocation>
</comment>
<keyword evidence="19" id="KW-0732">Signal</keyword>
<keyword evidence="14" id="KW-0449">Lipoprotein</keyword>
<accession>D9J2F3</accession>
<evidence type="ECO:0000256" key="15">
    <source>
        <dbReference type="PIRSR" id="PIRSR634016-1"/>
    </source>
</evidence>
<dbReference type="GO" id="GO:0070006">
    <property type="term" value="F:metalloaminopeptidase activity"/>
    <property type="evidence" value="ECO:0007669"/>
    <property type="project" value="TreeGrafter"/>
</dbReference>
<feature type="binding site" evidence="16">
    <location>
        <position position="371"/>
    </location>
    <ligand>
        <name>Zn(2+)</name>
        <dbReference type="ChEBI" id="CHEBI:29105"/>
        <note>catalytic</note>
    </ligand>
</feature>
<feature type="active site" description="Proton acceptor" evidence="15">
    <location>
        <position position="349"/>
    </location>
</feature>
<feature type="signal peptide" evidence="19">
    <location>
        <begin position="1"/>
        <end position="24"/>
    </location>
</feature>
<dbReference type="PANTHER" id="PTHR11533:SF301">
    <property type="entry name" value="AMINOPEPTIDASE"/>
    <property type="match status" value="1"/>
</dbReference>
<dbReference type="GO" id="GO:0008270">
    <property type="term" value="F:zinc ion binding"/>
    <property type="evidence" value="ECO:0007669"/>
    <property type="project" value="UniProtKB-UniRule"/>
</dbReference>
<dbReference type="GO" id="GO:0006508">
    <property type="term" value="P:proteolysis"/>
    <property type="evidence" value="ECO:0007669"/>
    <property type="project" value="UniProtKB-KW"/>
</dbReference>
<keyword evidence="8 18" id="KW-0378">Hydrolase</keyword>
<keyword evidence="7 16" id="KW-0479">Metal-binding</keyword>
<evidence type="ECO:0000256" key="8">
    <source>
        <dbReference type="ARBA" id="ARBA00022801"/>
    </source>
</evidence>
<comment type="similarity">
    <text evidence="2 18">Belongs to the peptidase M1 family.</text>
</comment>
<keyword evidence="5" id="KW-0336">GPI-anchor</keyword>
<dbReference type="InterPro" id="IPR050344">
    <property type="entry name" value="Peptidase_M1_aminopeptidases"/>
</dbReference>
<keyword evidence="12" id="KW-1015">Disulfide bond</keyword>
<dbReference type="InterPro" id="IPR014782">
    <property type="entry name" value="Peptidase_M1_dom"/>
</dbReference>
<keyword evidence="3 18" id="KW-0031">Aminopeptidase</keyword>
<dbReference type="SUPFAM" id="SSF55486">
    <property type="entry name" value="Metalloproteases ('zincins'), catalytic domain"/>
    <property type="match status" value="1"/>
</dbReference>
<dbReference type="Gene3D" id="1.25.50.20">
    <property type="match status" value="1"/>
</dbReference>
<keyword evidence="11" id="KW-0472">Membrane</keyword>
<evidence type="ECO:0000256" key="2">
    <source>
        <dbReference type="ARBA" id="ARBA00010136"/>
    </source>
</evidence>
<dbReference type="FunFam" id="2.60.40.1730:FF:000013">
    <property type="entry name" value="Aminopeptidase"/>
    <property type="match status" value="1"/>
</dbReference>
<name>D9J2F3_GASVI</name>
<dbReference type="Pfam" id="PF11838">
    <property type="entry name" value="ERAP1_C"/>
    <property type="match status" value="1"/>
</dbReference>
<feature type="domain" description="ERAP1-like C-terminal" evidence="21">
    <location>
        <begin position="577"/>
        <end position="883"/>
    </location>
</feature>
<dbReference type="FunFam" id="1.10.390.10:FF:000013">
    <property type="entry name" value="Aminopeptidase N"/>
    <property type="match status" value="1"/>
</dbReference>
<keyword evidence="9 16" id="KW-0862">Zinc</keyword>
<feature type="site" description="Transition state stabilizer" evidence="17">
    <location>
        <position position="434"/>
    </location>
</feature>
<dbReference type="Pfam" id="PF01433">
    <property type="entry name" value="Peptidase_M1"/>
    <property type="match status" value="1"/>
</dbReference>
<keyword evidence="10 18" id="KW-0482">Metalloprotease</keyword>
<organism evidence="23">
    <name type="scientific">Gastrophysa viridula</name>
    <name type="common">Green dock beetle</name>
    <name type="synonym">Chrysomela viridula</name>
    <dbReference type="NCBI Taxonomy" id="154015"/>
    <lineage>
        <taxon>Eukaryota</taxon>
        <taxon>Metazoa</taxon>
        <taxon>Ecdysozoa</taxon>
        <taxon>Arthropoda</taxon>
        <taxon>Hexapoda</taxon>
        <taxon>Insecta</taxon>
        <taxon>Pterygota</taxon>
        <taxon>Neoptera</taxon>
        <taxon>Endopterygota</taxon>
        <taxon>Coleoptera</taxon>
        <taxon>Polyphaga</taxon>
        <taxon>Cucujiformia</taxon>
        <taxon>Chrysomeloidea</taxon>
        <taxon>Chrysomelidae</taxon>
        <taxon>Chrysomelinae</taxon>
        <taxon>Chrysomelini</taxon>
        <taxon>Gastrophysa</taxon>
    </lineage>
</organism>
<keyword evidence="4" id="KW-1003">Cell membrane</keyword>
<dbReference type="PRINTS" id="PR00756">
    <property type="entry name" value="ALADIPTASE"/>
</dbReference>
<proteinExistence type="evidence at transcript level"/>
<dbReference type="InterPro" id="IPR034016">
    <property type="entry name" value="M1_APN-typ"/>
</dbReference>
<dbReference type="Gene3D" id="2.60.40.1730">
    <property type="entry name" value="tricorn interacting facor f3 domain"/>
    <property type="match status" value="1"/>
</dbReference>
<dbReference type="InterPro" id="IPR024571">
    <property type="entry name" value="ERAP1-like_C_dom"/>
</dbReference>
<evidence type="ECO:0000256" key="9">
    <source>
        <dbReference type="ARBA" id="ARBA00022833"/>
    </source>
</evidence>
<dbReference type="CDD" id="cd09601">
    <property type="entry name" value="M1_APN-Q_like"/>
    <property type="match status" value="1"/>
</dbReference>
<evidence type="ECO:0000256" key="16">
    <source>
        <dbReference type="PIRSR" id="PIRSR634016-3"/>
    </source>
</evidence>
<feature type="chain" id="PRO_5003125789" description="Aminopeptidase" evidence="19">
    <location>
        <begin position="25"/>
        <end position="956"/>
    </location>
</feature>
<evidence type="ECO:0000256" key="1">
    <source>
        <dbReference type="ARBA" id="ARBA00004609"/>
    </source>
</evidence>
<dbReference type="GO" id="GO:0043171">
    <property type="term" value="P:peptide catabolic process"/>
    <property type="evidence" value="ECO:0007669"/>
    <property type="project" value="TreeGrafter"/>
</dbReference>
<evidence type="ECO:0000313" key="23">
    <source>
        <dbReference type="EMBL" id="ADK11707.1"/>
    </source>
</evidence>